<dbReference type="Pfam" id="PF00082">
    <property type="entry name" value="Peptidase_S8"/>
    <property type="match status" value="1"/>
</dbReference>
<keyword evidence="4 6" id="KW-0720">Serine protease</keyword>
<organism evidence="8 9">
    <name type="scientific">Halioglobus japonicus</name>
    <dbReference type="NCBI Taxonomy" id="930805"/>
    <lineage>
        <taxon>Bacteria</taxon>
        <taxon>Pseudomonadati</taxon>
        <taxon>Pseudomonadota</taxon>
        <taxon>Gammaproteobacteria</taxon>
        <taxon>Cellvibrionales</taxon>
        <taxon>Halieaceae</taxon>
        <taxon>Halioglobus</taxon>
    </lineage>
</organism>
<feature type="domain" description="CUB" evidence="7">
    <location>
        <begin position="399"/>
        <end position="514"/>
    </location>
</feature>
<dbReference type="PANTHER" id="PTHR43806:SF11">
    <property type="entry name" value="CEREVISIN-RELATED"/>
    <property type="match status" value="1"/>
</dbReference>
<dbReference type="CDD" id="cd00041">
    <property type="entry name" value="CUB"/>
    <property type="match status" value="1"/>
</dbReference>
<dbReference type="SUPFAM" id="SSF52743">
    <property type="entry name" value="Subtilisin-like"/>
    <property type="match status" value="1"/>
</dbReference>
<dbReference type="Pfam" id="PF00431">
    <property type="entry name" value="CUB"/>
    <property type="match status" value="1"/>
</dbReference>
<dbReference type="AlphaFoldDB" id="A0AAP8SMV6"/>
<comment type="caution">
    <text evidence="8">The sequence shown here is derived from an EMBL/GenBank/DDBJ whole genome shotgun (WGS) entry which is preliminary data.</text>
</comment>
<feature type="active site" description="Charge relay system" evidence="6">
    <location>
        <position position="219"/>
    </location>
</feature>
<keyword evidence="3 6" id="KW-0378">Hydrolase</keyword>
<keyword evidence="2 6" id="KW-0645">Protease</keyword>
<dbReference type="InterPro" id="IPR000859">
    <property type="entry name" value="CUB_dom"/>
</dbReference>
<evidence type="ECO:0000259" key="7">
    <source>
        <dbReference type="PROSITE" id="PS01180"/>
    </source>
</evidence>
<keyword evidence="9" id="KW-1185">Reference proteome</keyword>
<dbReference type="SUPFAM" id="SSF49854">
    <property type="entry name" value="Spermadhesin, CUB domain"/>
    <property type="match status" value="1"/>
</dbReference>
<dbReference type="GO" id="GO:0006508">
    <property type="term" value="P:proteolysis"/>
    <property type="evidence" value="ECO:0007669"/>
    <property type="project" value="UniProtKB-KW"/>
</dbReference>
<dbReference type="PROSITE" id="PS01180">
    <property type="entry name" value="CUB"/>
    <property type="match status" value="1"/>
</dbReference>
<proteinExistence type="inferred from homology"/>
<dbReference type="InterPro" id="IPR000209">
    <property type="entry name" value="Peptidase_S8/S53_dom"/>
</dbReference>
<reference evidence="8 9" key="1">
    <citation type="submission" date="2018-01" db="EMBL/GenBank/DDBJ databases">
        <title>The draft genome sequence of Halioglobus japonicus S1-36.</title>
        <authorList>
            <person name="Du Z.-J."/>
            <person name="Shi M.-J."/>
        </authorList>
    </citation>
    <scope>NUCLEOTIDE SEQUENCE [LARGE SCALE GENOMIC DNA]</scope>
    <source>
        <strain evidence="8 9">S1-36</strain>
    </source>
</reference>
<name>A0AAP8SMV6_9GAMM</name>
<dbReference type="RefSeq" id="WP_102106188.1">
    <property type="nucleotide sequence ID" value="NZ_BMYL01000002.1"/>
</dbReference>
<evidence type="ECO:0000256" key="3">
    <source>
        <dbReference type="ARBA" id="ARBA00022801"/>
    </source>
</evidence>
<dbReference type="Gene3D" id="2.60.120.290">
    <property type="entry name" value="Spermadhesin, CUB domain"/>
    <property type="match status" value="1"/>
</dbReference>
<evidence type="ECO:0000256" key="5">
    <source>
        <dbReference type="ARBA" id="ARBA00023157"/>
    </source>
</evidence>
<feature type="active site" description="Charge relay system" evidence="6">
    <location>
        <position position="4"/>
    </location>
</feature>
<dbReference type="PROSITE" id="PS51892">
    <property type="entry name" value="SUBTILASE"/>
    <property type="match status" value="1"/>
</dbReference>
<evidence type="ECO:0000256" key="2">
    <source>
        <dbReference type="ARBA" id="ARBA00022670"/>
    </source>
</evidence>
<protein>
    <recommendedName>
        <fullName evidence="7">CUB domain-containing protein</fullName>
    </recommendedName>
</protein>
<dbReference type="InterPro" id="IPR035914">
    <property type="entry name" value="Sperma_CUB_dom_sf"/>
</dbReference>
<evidence type="ECO:0000313" key="8">
    <source>
        <dbReference type="EMBL" id="PLW85995.1"/>
    </source>
</evidence>
<dbReference type="EMBL" id="PKUR01000002">
    <property type="protein sequence ID" value="PLW85995.1"/>
    <property type="molecule type" value="Genomic_DNA"/>
</dbReference>
<evidence type="ECO:0000256" key="6">
    <source>
        <dbReference type="PROSITE-ProRule" id="PRU01240"/>
    </source>
</evidence>
<dbReference type="PANTHER" id="PTHR43806">
    <property type="entry name" value="PEPTIDASE S8"/>
    <property type="match status" value="1"/>
</dbReference>
<dbReference type="Gene3D" id="3.40.50.200">
    <property type="entry name" value="Peptidase S8/S53 domain"/>
    <property type="match status" value="1"/>
</dbReference>
<dbReference type="Proteomes" id="UP000235162">
    <property type="component" value="Unassembled WGS sequence"/>
</dbReference>
<sequence>MIVDDALVTDLDLFRGMLWSNTLEVPNNGLDDDHNGRVDDVIGWDISDQDEDVRPPVQRLADYPHGTYMAAHIAQRIRAHFGEMDDYPIKLLFIKSIADTATNLNMADGYLGLETAVSYKPDVVNLSWSGGIASREARDALVQARTEDIFVVGAVGNFPQSDPAFPASHPAVFAVAGIDSNGHLYRSNYGDEVDIAAPSAGYPEALLAENSPGDIDGVSNATALVTATVALMKYTNPSLSNRQIQLCLKATASPLDSRNPNYPGLLGAGALDSQAAINCAKTRGWYAFDRLESPEGAIGYANRRGAGAKIRHWTISPQRDYAGLTLTPFVQGEPKGSALSIVDSHSGDTIWRGQLSALPYEIKTEHAAISIELEVKSNKAFDFQLPYATRNIDQSTRFCTGTTKVPLSADSPGIVIEDGSGAENYAFNSDCKWHFVPGAGEHVMLKFLELDTELNVDSLYLFRGEGTQQRNLLMRISGQQLPHNILVEGSSVLLWFASDAQNENSGFKLEASAIPAARQ</sequence>
<keyword evidence="5" id="KW-1015">Disulfide bond</keyword>
<comment type="similarity">
    <text evidence="1 6">Belongs to the peptidase S8 family.</text>
</comment>
<accession>A0AAP8SMV6</accession>
<dbReference type="InterPro" id="IPR036852">
    <property type="entry name" value="Peptidase_S8/S53_dom_sf"/>
</dbReference>
<dbReference type="GO" id="GO:0004252">
    <property type="term" value="F:serine-type endopeptidase activity"/>
    <property type="evidence" value="ECO:0007669"/>
    <property type="project" value="UniProtKB-UniRule"/>
</dbReference>
<evidence type="ECO:0000313" key="9">
    <source>
        <dbReference type="Proteomes" id="UP000235162"/>
    </source>
</evidence>
<dbReference type="SMART" id="SM00042">
    <property type="entry name" value="CUB"/>
    <property type="match status" value="1"/>
</dbReference>
<feature type="active site" description="Charge relay system" evidence="6">
    <location>
        <position position="65"/>
    </location>
</feature>
<gene>
    <name evidence="8" type="ORF">C0029_05940</name>
</gene>
<evidence type="ECO:0000256" key="1">
    <source>
        <dbReference type="ARBA" id="ARBA00011073"/>
    </source>
</evidence>
<evidence type="ECO:0000256" key="4">
    <source>
        <dbReference type="ARBA" id="ARBA00022825"/>
    </source>
</evidence>
<dbReference type="InterPro" id="IPR050131">
    <property type="entry name" value="Peptidase_S8_subtilisin-like"/>
</dbReference>